<evidence type="ECO:0000313" key="1">
    <source>
        <dbReference type="EMBL" id="CAB0150816.1"/>
    </source>
</evidence>
<evidence type="ECO:0000313" key="2">
    <source>
        <dbReference type="Proteomes" id="UP000481517"/>
    </source>
</evidence>
<name>A0A6S6WN20_9GAMM</name>
<organism evidence="1 2">
    <name type="scientific">Pseudidiomarina piscicola</name>
    <dbReference type="NCBI Taxonomy" id="2614830"/>
    <lineage>
        <taxon>Bacteria</taxon>
        <taxon>Pseudomonadati</taxon>
        <taxon>Pseudomonadota</taxon>
        <taxon>Gammaproteobacteria</taxon>
        <taxon>Alteromonadales</taxon>
        <taxon>Idiomarinaceae</taxon>
        <taxon>Pseudidiomarina</taxon>
    </lineage>
</organism>
<sequence>MEPVQSSFAAGSTSQERRQQAFDARQWWERLSMDQKFAVYQLSKFGFELAFIRNQGELGPLAVVRRQREYATVNHAGEVDLNPTITIRD</sequence>
<dbReference type="RefSeq" id="WP_173920257.1">
    <property type="nucleotide sequence ID" value="NZ_CADCXY010000002.1"/>
</dbReference>
<protein>
    <submittedName>
        <fullName evidence="1">Uncharacterized protein</fullName>
    </submittedName>
</protein>
<proteinExistence type="predicted"/>
<gene>
    <name evidence="1" type="ORF">PSI9734_01255</name>
</gene>
<dbReference type="AlphaFoldDB" id="A0A6S6WN20"/>
<dbReference type="EMBL" id="CADCXY010000002">
    <property type="protein sequence ID" value="CAB0150816.1"/>
    <property type="molecule type" value="Genomic_DNA"/>
</dbReference>
<accession>A0A6S6WN20</accession>
<reference evidence="1 2" key="1">
    <citation type="submission" date="2020-02" db="EMBL/GenBank/DDBJ databases">
        <authorList>
            <person name="Rodrigo-Torres L."/>
            <person name="Arahal R. D."/>
            <person name="Lucena T."/>
        </authorList>
    </citation>
    <scope>NUCLEOTIDE SEQUENCE [LARGE SCALE GENOMIC DNA]</scope>
    <source>
        <strain evidence="1 2">CECT 9734</strain>
    </source>
</reference>
<dbReference type="Proteomes" id="UP000481517">
    <property type="component" value="Unassembled WGS sequence"/>
</dbReference>
<keyword evidence="2" id="KW-1185">Reference proteome</keyword>